<reference evidence="7" key="2">
    <citation type="submission" date="2025-08" db="UniProtKB">
        <authorList>
            <consortium name="Ensembl"/>
        </authorList>
    </citation>
    <scope>IDENTIFICATION</scope>
</reference>
<sequence>MLPVLQLLQLCFPHSNIYLYTFEVLQAAGFDERMASYMTLSIGLSELVAAVVCSSIIERLGRKVLLRGGYWIMASLLAAITVTLTLQHRFFWMHYFSVILIFLFVVFYGIGPSGATISVMVEIFSQSYRPSAFLIVGCINWMGLFVLGMIFPVIVDNLGPFCFLIFLGILALSAIFIYLYLPETKGKSIMEIKAEFNKLNFGRKETSVTENNFPKEQVSCTKL</sequence>
<keyword evidence="4 5" id="KW-0472">Membrane</keyword>
<evidence type="ECO:0000256" key="4">
    <source>
        <dbReference type="ARBA" id="ARBA00023136"/>
    </source>
</evidence>
<dbReference type="AlphaFoldDB" id="A0A8C3VDV0"/>
<feature type="transmembrane region" description="Helical" evidence="5">
    <location>
        <begin position="92"/>
        <end position="111"/>
    </location>
</feature>
<evidence type="ECO:0000256" key="1">
    <source>
        <dbReference type="ARBA" id="ARBA00004141"/>
    </source>
</evidence>
<dbReference type="Ensembl" id="ENSCUST00005027203.1">
    <property type="protein sequence ID" value="ENSCUSP00005026272.1"/>
    <property type="gene ID" value="ENSCUSG00005016301.1"/>
</dbReference>
<dbReference type="InterPro" id="IPR045263">
    <property type="entry name" value="GLUT"/>
</dbReference>
<feature type="transmembrane region" description="Helical" evidence="5">
    <location>
        <begin position="34"/>
        <end position="57"/>
    </location>
</feature>
<feature type="domain" description="Major facilitator superfamily (MFS) profile" evidence="6">
    <location>
        <begin position="1"/>
        <end position="185"/>
    </location>
</feature>
<evidence type="ECO:0000256" key="5">
    <source>
        <dbReference type="SAM" id="Phobius"/>
    </source>
</evidence>
<dbReference type="GO" id="GO:0005886">
    <property type="term" value="C:plasma membrane"/>
    <property type="evidence" value="ECO:0007669"/>
    <property type="project" value="TreeGrafter"/>
</dbReference>
<evidence type="ECO:0000259" key="6">
    <source>
        <dbReference type="PROSITE" id="PS50850"/>
    </source>
</evidence>
<feature type="transmembrane region" description="Helical" evidence="5">
    <location>
        <begin position="69"/>
        <end position="86"/>
    </location>
</feature>
<comment type="subcellular location">
    <subcellularLocation>
        <location evidence="1">Membrane</location>
        <topology evidence="1">Multi-pass membrane protein</topology>
    </subcellularLocation>
</comment>
<evidence type="ECO:0000313" key="8">
    <source>
        <dbReference type="Proteomes" id="UP000694563"/>
    </source>
</evidence>
<dbReference type="Proteomes" id="UP000694563">
    <property type="component" value="Chromosome 18"/>
</dbReference>
<dbReference type="InterPro" id="IPR020846">
    <property type="entry name" value="MFS_dom"/>
</dbReference>
<feature type="transmembrane region" description="Helical" evidence="5">
    <location>
        <begin position="132"/>
        <end position="155"/>
    </location>
</feature>
<dbReference type="GO" id="GO:0046323">
    <property type="term" value="P:D-glucose import"/>
    <property type="evidence" value="ECO:0007669"/>
    <property type="project" value="TreeGrafter"/>
</dbReference>
<evidence type="ECO:0000313" key="7">
    <source>
        <dbReference type="Ensembl" id="ENSCUSP00005026272.1"/>
    </source>
</evidence>
<evidence type="ECO:0000256" key="3">
    <source>
        <dbReference type="ARBA" id="ARBA00022989"/>
    </source>
</evidence>
<dbReference type="PROSITE" id="PS50850">
    <property type="entry name" value="MFS"/>
    <property type="match status" value="1"/>
</dbReference>
<proteinExistence type="predicted"/>
<organism evidence="7 8">
    <name type="scientific">Catharus ustulatus</name>
    <name type="common">Russet-backed thrush</name>
    <name type="synonym">Hylocichla ustulatus</name>
    <dbReference type="NCBI Taxonomy" id="91951"/>
    <lineage>
        <taxon>Eukaryota</taxon>
        <taxon>Metazoa</taxon>
        <taxon>Chordata</taxon>
        <taxon>Craniata</taxon>
        <taxon>Vertebrata</taxon>
        <taxon>Euteleostomi</taxon>
        <taxon>Archelosauria</taxon>
        <taxon>Archosauria</taxon>
        <taxon>Dinosauria</taxon>
        <taxon>Saurischia</taxon>
        <taxon>Theropoda</taxon>
        <taxon>Coelurosauria</taxon>
        <taxon>Aves</taxon>
        <taxon>Neognathae</taxon>
        <taxon>Neoaves</taxon>
        <taxon>Telluraves</taxon>
        <taxon>Australaves</taxon>
        <taxon>Passeriformes</taxon>
        <taxon>Turdidae</taxon>
        <taxon>Catharus</taxon>
    </lineage>
</organism>
<dbReference type="Pfam" id="PF00083">
    <property type="entry name" value="Sugar_tr"/>
    <property type="match status" value="1"/>
</dbReference>
<gene>
    <name evidence="7" type="primary">LOC117004778</name>
</gene>
<dbReference type="InterPro" id="IPR005828">
    <property type="entry name" value="MFS_sugar_transport-like"/>
</dbReference>
<dbReference type="Gene3D" id="1.20.1250.20">
    <property type="entry name" value="MFS general substrate transporter like domains"/>
    <property type="match status" value="1"/>
</dbReference>
<dbReference type="PANTHER" id="PTHR23503">
    <property type="entry name" value="SOLUTE CARRIER FAMILY 2"/>
    <property type="match status" value="1"/>
</dbReference>
<dbReference type="GO" id="GO:0070837">
    <property type="term" value="P:dehydroascorbic acid transport"/>
    <property type="evidence" value="ECO:0007669"/>
    <property type="project" value="TreeGrafter"/>
</dbReference>
<reference evidence="7" key="3">
    <citation type="submission" date="2025-09" db="UniProtKB">
        <authorList>
            <consortium name="Ensembl"/>
        </authorList>
    </citation>
    <scope>IDENTIFICATION</scope>
</reference>
<dbReference type="PANTHER" id="PTHR23503:SF54">
    <property type="entry name" value="MAJOR FACILITATOR SUPERFAMILY (MFS) PROFILE DOMAIN-CONTAINING PROTEIN"/>
    <property type="match status" value="1"/>
</dbReference>
<accession>A0A8C3VDV0</accession>
<keyword evidence="3 5" id="KW-1133">Transmembrane helix</keyword>
<name>A0A8C3VDV0_CATUS</name>
<keyword evidence="8" id="KW-1185">Reference proteome</keyword>
<dbReference type="InterPro" id="IPR036259">
    <property type="entry name" value="MFS_trans_sf"/>
</dbReference>
<dbReference type="SUPFAM" id="SSF103473">
    <property type="entry name" value="MFS general substrate transporter"/>
    <property type="match status" value="1"/>
</dbReference>
<evidence type="ECO:0000256" key="2">
    <source>
        <dbReference type="ARBA" id="ARBA00022692"/>
    </source>
</evidence>
<reference evidence="7" key="1">
    <citation type="submission" date="2020-10" db="EMBL/GenBank/DDBJ databases">
        <title>Catharus ustulatus (Swainson's thrush) genome, bCatUst1, primary haplotype v2.</title>
        <authorList>
            <person name="Delmore K."/>
            <person name="Vafadar M."/>
            <person name="Formenti G."/>
            <person name="Chow W."/>
            <person name="Pelan S."/>
            <person name="Howe K."/>
            <person name="Rhie A."/>
            <person name="Mountcastle J."/>
            <person name="Haase B."/>
            <person name="Fedrigo O."/>
            <person name="Jarvis E.D."/>
        </authorList>
    </citation>
    <scope>NUCLEOTIDE SEQUENCE [LARGE SCALE GENOMIC DNA]</scope>
</reference>
<keyword evidence="2 5" id="KW-0812">Transmembrane</keyword>
<dbReference type="GO" id="GO:0055056">
    <property type="term" value="F:D-glucose transmembrane transporter activity"/>
    <property type="evidence" value="ECO:0007669"/>
    <property type="project" value="TreeGrafter"/>
</dbReference>
<feature type="transmembrane region" description="Helical" evidence="5">
    <location>
        <begin position="161"/>
        <end position="181"/>
    </location>
</feature>
<protein>
    <recommendedName>
        <fullName evidence="6">Major facilitator superfamily (MFS) profile domain-containing protein</fullName>
    </recommendedName>
</protein>